<organism evidence="1 2">
    <name type="scientific">Lupinus angustifolius</name>
    <name type="common">Narrow-leaved blue lupine</name>
    <dbReference type="NCBI Taxonomy" id="3871"/>
    <lineage>
        <taxon>Eukaryota</taxon>
        <taxon>Viridiplantae</taxon>
        <taxon>Streptophyta</taxon>
        <taxon>Embryophyta</taxon>
        <taxon>Tracheophyta</taxon>
        <taxon>Spermatophyta</taxon>
        <taxon>Magnoliopsida</taxon>
        <taxon>eudicotyledons</taxon>
        <taxon>Gunneridae</taxon>
        <taxon>Pentapetalae</taxon>
        <taxon>rosids</taxon>
        <taxon>fabids</taxon>
        <taxon>Fabales</taxon>
        <taxon>Fabaceae</taxon>
        <taxon>Papilionoideae</taxon>
        <taxon>50 kb inversion clade</taxon>
        <taxon>genistoids sensu lato</taxon>
        <taxon>core genistoids</taxon>
        <taxon>Genisteae</taxon>
        <taxon>Lupinus</taxon>
    </lineage>
</organism>
<evidence type="ECO:0000313" key="2">
    <source>
        <dbReference type="Proteomes" id="UP000188354"/>
    </source>
</evidence>
<name>A0A1J7INQ5_LUPAN</name>
<protein>
    <submittedName>
        <fullName evidence="1">Uncharacterized protein</fullName>
    </submittedName>
</protein>
<evidence type="ECO:0000313" key="1">
    <source>
        <dbReference type="EMBL" id="OIW16701.1"/>
    </source>
</evidence>
<dbReference type="Gramene" id="OIW16701">
    <property type="protein sequence ID" value="OIW16701"/>
    <property type="gene ID" value="TanjilG_24171"/>
</dbReference>
<reference evidence="1 2" key="1">
    <citation type="journal article" date="2017" name="Plant Biotechnol. J.">
        <title>A comprehensive draft genome sequence for lupin (Lupinus angustifolius), an emerging health food: insights into plant-microbe interactions and legume evolution.</title>
        <authorList>
            <person name="Hane J.K."/>
            <person name="Ming Y."/>
            <person name="Kamphuis L.G."/>
            <person name="Nelson M.N."/>
            <person name="Garg G."/>
            <person name="Atkins C.A."/>
            <person name="Bayer P.E."/>
            <person name="Bravo A."/>
            <person name="Bringans S."/>
            <person name="Cannon S."/>
            <person name="Edwards D."/>
            <person name="Foley R."/>
            <person name="Gao L.L."/>
            <person name="Harrison M.J."/>
            <person name="Huang W."/>
            <person name="Hurgobin B."/>
            <person name="Li S."/>
            <person name="Liu C.W."/>
            <person name="McGrath A."/>
            <person name="Morahan G."/>
            <person name="Murray J."/>
            <person name="Weller J."/>
            <person name="Jian J."/>
            <person name="Singh K.B."/>
        </authorList>
    </citation>
    <scope>NUCLEOTIDE SEQUENCE [LARGE SCALE GENOMIC DNA]</scope>
    <source>
        <strain evidence="2">cv. Tanjil</strain>
        <tissue evidence="1">Whole plant</tissue>
    </source>
</reference>
<dbReference type="EMBL" id="CM007362">
    <property type="protein sequence ID" value="OIW16701.1"/>
    <property type="molecule type" value="Genomic_DNA"/>
</dbReference>
<dbReference type="Proteomes" id="UP000188354">
    <property type="component" value="Chromosome LG02"/>
</dbReference>
<dbReference type="AlphaFoldDB" id="A0A1J7INQ5"/>
<sequence>MFKKYLKIPDSKKRGGLKDSILGGELTSSMHDGNVSTVGPKSLDKEALGIEASLKDSATSIEKKSASLSSSCFQLFCCPCAYICSCSSSNDLQIQQAL</sequence>
<keyword evidence="2" id="KW-1185">Reference proteome</keyword>
<accession>A0A1J7INQ5</accession>
<proteinExistence type="predicted"/>
<gene>
    <name evidence="1" type="ORF">TanjilG_24171</name>
</gene>